<accession>A0A317UNE6</accession>
<evidence type="ECO:0000256" key="1">
    <source>
        <dbReference type="SAM" id="MobiDB-lite"/>
    </source>
</evidence>
<protein>
    <submittedName>
        <fullName evidence="2">Uncharacterized protein</fullName>
    </submittedName>
</protein>
<dbReference type="VEuPathDB" id="FungiDB:BO83DRAFT_393279"/>
<comment type="caution">
    <text evidence="2">The sequence shown here is derived from an EMBL/GenBank/DDBJ whole genome shotgun (WGS) entry which is preliminary data.</text>
</comment>
<evidence type="ECO:0000313" key="2">
    <source>
        <dbReference type="EMBL" id="PWY63464.1"/>
    </source>
</evidence>
<keyword evidence="3" id="KW-1185">Reference proteome</keyword>
<dbReference type="RefSeq" id="XP_025383161.1">
    <property type="nucleotide sequence ID" value="XM_025532973.1"/>
</dbReference>
<proteinExistence type="predicted"/>
<feature type="compositionally biased region" description="Basic and acidic residues" evidence="1">
    <location>
        <begin position="1"/>
        <end position="14"/>
    </location>
</feature>
<sequence length="234" mass="26244">MDRRRRSLDERGLTDRVASGGRDDPSVAGVDECRIRWFGRFTFFITSLDFISDHHITLIVLLARSWYSLPVSTRFAIHEQCATADSSSCLTAHPPIIPLPSRPIGPQLSTSGSSVANGDVKQSEMLFPCFGHLPEKPVEPSCRQSINWINLIESQMWSPLSDSRDRVRASGLCDCSWLGAHTSRHFDRIWLLVRLDRPPLYPGSMCMTAHARLADLIHNDFYTDISGNSISSTE</sequence>
<dbReference type="EMBL" id="MSFU01000036">
    <property type="protein sequence ID" value="PWY63464.1"/>
    <property type="molecule type" value="Genomic_DNA"/>
</dbReference>
<reference evidence="2" key="1">
    <citation type="submission" date="2016-12" db="EMBL/GenBank/DDBJ databases">
        <title>The genomes of Aspergillus section Nigri reveals drivers in fungal speciation.</title>
        <authorList>
            <consortium name="DOE Joint Genome Institute"/>
            <person name="Vesth T.C."/>
            <person name="Nybo J."/>
            <person name="Theobald S."/>
            <person name="Brandl J."/>
            <person name="Frisvad J.C."/>
            <person name="Nielsen K.F."/>
            <person name="Lyhne E.K."/>
            <person name="Kogle M.E."/>
            <person name="Kuo A."/>
            <person name="Riley R."/>
            <person name="Clum A."/>
            <person name="Nolan M."/>
            <person name="Lipzen A."/>
            <person name="Salamov A."/>
            <person name="Henrissat B."/>
            <person name="Wiebenga A."/>
            <person name="De vries R.P."/>
            <person name="Grigoriev I.V."/>
            <person name="Mortensen U.H."/>
            <person name="Andersen M.R."/>
            <person name="Baker S.E."/>
        </authorList>
    </citation>
    <scope>NUCLEOTIDE SEQUENCE</scope>
    <source>
        <strain evidence="2">CBS 122712</strain>
    </source>
</reference>
<gene>
    <name evidence="2" type="ORF">BO83DRAFT_393279</name>
</gene>
<feature type="region of interest" description="Disordered" evidence="1">
    <location>
        <begin position="1"/>
        <end position="25"/>
    </location>
</feature>
<organism evidence="2 3">
    <name type="scientific">Aspergillus eucalypticola (strain CBS 122712 / IBT 29274)</name>
    <dbReference type="NCBI Taxonomy" id="1448314"/>
    <lineage>
        <taxon>Eukaryota</taxon>
        <taxon>Fungi</taxon>
        <taxon>Dikarya</taxon>
        <taxon>Ascomycota</taxon>
        <taxon>Pezizomycotina</taxon>
        <taxon>Eurotiomycetes</taxon>
        <taxon>Eurotiomycetidae</taxon>
        <taxon>Eurotiales</taxon>
        <taxon>Aspergillaceae</taxon>
        <taxon>Aspergillus</taxon>
        <taxon>Aspergillus subgen. Circumdati</taxon>
    </lineage>
</organism>
<evidence type="ECO:0000313" key="3">
    <source>
        <dbReference type="Proteomes" id="UP000246171"/>
    </source>
</evidence>
<dbReference type="Proteomes" id="UP000246171">
    <property type="component" value="Unassembled WGS sequence"/>
</dbReference>
<name>A0A317UNE6_ASPEC</name>
<dbReference type="AlphaFoldDB" id="A0A317UNE6"/>
<dbReference type="GeneID" id="37054935"/>